<dbReference type="GO" id="GO:0016853">
    <property type="term" value="F:isomerase activity"/>
    <property type="evidence" value="ECO:0007669"/>
    <property type="project" value="UniProtKB-KW"/>
</dbReference>
<dbReference type="PANTHER" id="PTHR12110">
    <property type="entry name" value="HYDROXYPYRUVATE ISOMERASE"/>
    <property type="match status" value="1"/>
</dbReference>
<name>A0ABV8Q6R5_9MICO</name>
<evidence type="ECO:0000256" key="1">
    <source>
        <dbReference type="ARBA" id="ARBA00023277"/>
    </source>
</evidence>
<dbReference type="Gene3D" id="3.20.20.150">
    <property type="entry name" value="Divalent-metal-dependent TIM barrel enzymes"/>
    <property type="match status" value="1"/>
</dbReference>
<feature type="domain" description="Xylose isomerase-like TIM barrel" evidence="2">
    <location>
        <begin position="22"/>
        <end position="265"/>
    </location>
</feature>
<protein>
    <submittedName>
        <fullName evidence="3">Sugar phosphate isomerase/epimerase family protein</fullName>
    </submittedName>
</protein>
<gene>
    <name evidence="3" type="ORF">ACFOYW_07205</name>
</gene>
<keyword evidence="4" id="KW-1185">Reference proteome</keyword>
<keyword evidence="1" id="KW-0119">Carbohydrate metabolism</keyword>
<dbReference type="PANTHER" id="PTHR12110:SF53">
    <property type="entry name" value="BLR5974 PROTEIN"/>
    <property type="match status" value="1"/>
</dbReference>
<sequence length="313" mass="34686">MRFGASVWPWKWDGPYDGAIARIGDAGFRATELIAWDDDSLVNYYTPQTVKELRGILDDKGMTLSQFVVKTPRLASPDPAERAASVDMFKQGVDKGIELGASIINTVVHFPFALEMPRITDRPHVQLFTVDVPSGLDWDQNWLDYIDGLRKCAAYAESAGVRYSLEPHPFRYGSTAEGLLRILDAVDSPVLGINLDPSHMFPSGDIPHVAVQRLGKRIIHCHFSDNDGETNVHWRPGKGKIDWEKVLQGLKDADFTGVVSLEFEDIPGVSRGVRDVPGVYKGNAVATEEFVEEYREALGYLTGLAEKVGLVVE</sequence>
<dbReference type="InterPro" id="IPR036237">
    <property type="entry name" value="Xyl_isomerase-like_sf"/>
</dbReference>
<dbReference type="SUPFAM" id="SSF51658">
    <property type="entry name" value="Xylose isomerase-like"/>
    <property type="match status" value="1"/>
</dbReference>
<reference evidence="4" key="1">
    <citation type="journal article" date="2019" name="Int. J. Syst. Evol. Microbiol.">
        <title>The Global Catalogue of Microorganisms (GCM) 10K type strain sequencing project: providing services to taxonomists for standard genome sequencing and annotation.</title>
        <authorList>
            <consortium name="The Broad Institute Genomics Platform"/>
            <consortium name="The Broad Institute Genome Sequencing Center for Infectious Disease"/>
            <person name="Wu L."/>
            <person name="Ma J."/>
        </authorList>
    </citation>
    <scope>NUCLEOTIDE SEQUENCE [LARGE SCALE GENOMIC DNA]</scope>
    <source>
        <strain evidence="4">CGMCC 1.10363</strain>
    </source>
</reference>
<organism evidence="3 4">
    <name type="scientific">Gryllotalpicola reticulitermitis</name>
    <dbReference type="NCBI Taxonomy" id="1184153"/>
    <lineage>
        <taxon>Bacteria</taxon>
        <taxon>Bacillati</taxon>
        <taxon>Actinomycetota</taxon>
        <taxon>Actinomycetes</taxon>
        <taxon>Micrococcales</taxon>
        <taxon>Microbacteriaceae</taxon>
        <taxon>Gryllotalpicola</taxon>
    </lineage>
</organism>
<dbReference type="Pfam" id="PF01261">
    <property type="entry name" value="AP_endonuc_2"/>
    <property type="match status" value="1"/>
</dbReference>
<accession>A0ABV8Q6R5</accession>
<dbReference type="EMBL" id="JBHSCN010000005">
    <property type="protein sequence ID" value="MFC4243156.1"/>
    <property type="molecule type" value="Genomic_DNA"/>
</dbReference>
<keyword evidence="3" id="KW-0413">Isomerase</keyword>
<evidence type="ECO:0000313" key="3">
    <source>
        <dbReference type="EMBL" id="MFC4243156.1"/>
    </source>
</evidence>
<dbReference type="InterPro" id="IPR050312">
    <property type="entry name" value="IolE/XylAMocC-like"/>
</dbReference>
<dbReference type="InterPro" id="IPR013022">
    <property type="entry name" value="Xyl_isomerase-like_TIM-brl"/>
</dbReference>
<comment type="caution">
    <text evidence="3">The sequence shown here is derived from an EMBL/GenBank/DDBJ whole genome shotgun (WGS) entry which is preliminary data.</text>
</comment>
<evidence type="ECO:0000313" key="4">
    <source>
        <dbReference type="Proteomes" id="UP001595900"/>
    </source>
</evidence>
<evidence type="ECO:0000259" key="2">
    <source>
        <dbReference type="Pfam" id="PF01261"/>
    </source>
</evidence>
<dbReference type="Proteomes" id="UP001595900">
    <property type="component" value="Unassembled WGS sequence"/>
</dbReference>
<dbReference type="RefSeq" id="WP_390228156.1">
    <property type="nucleotide sequence ID" value="NZ_JBHSCN010000005.1"/>
</dbReference>
<proteinExistence type="predicted"/>